<dbReference type="SUPFAM" id="SSF47090">
    <property type="entry name" value="PGBD-like"/>
    <property type="match status" value="1"/>
</dbReference>
<dbReference type="RefSeq" id="WP_316774567.1">
    <property type="nucleotide sequence ID" value="NZ_JASMWN010000003.1"/>
</dbReference>
<evidence type="ECO:0000256" key="7">
    <source>
        <dbReference type="PROSITE-ProRule" id="PRU01373"/>
    </source>
</evidence>
<dbReference type="PANTHER" id="PTHR41533:SF2">
    <property type="entry name" value="BLR7131 PROTEIN"/>
    <property type="match status" value="1"/>
</dbReference>
<dbReference type="PANTHER" id="PTHR41533">
    <property type="entry name" value="L,D-TRANSPEPTIDASE HI_1667-RELATED"/>
    <property type="match status" value="1"/>
</dbReference>
<dbReference type="EMBL" id="JASMWN010000003">
    <property type="protein sequence ID" value="MDU9003287.1"/>
    <property type="molecule type" value="Genomic_DNA"/>
</dbReference>
<evidence type="ECO:0000259" key="8">
    <source>
        <dbReference type="PROSITE" id="PS52029"/>
    </source>
</evidence>
<organism evidence="9 10">
    <name type="scientific">Sedimentitalea todarodis</name>
    <dbReference type="NCBI Taxonomy" id="1631240"/>
    <lineage>
        <taxon>Bacteria</taxon>
        <taxon>Pseudomonadati</taxon>
        <taxon>Pseudomonadota</taxon>
        <taxon>Alphaproteobacteria</taxon>
        <taxon>Rhodobacterales</taxon>
        <taxon>Paracoccaceae</taxon>
        <taxon>Sedimentitalea</taxon>
    </lineage>
</organism>
<dbReference type="PROSITE" id="PS52029">
    <property type="entry name" value="LD_TPASE"/>
    <property type="match status" value="1"/>
</dbReference>
<sequence length="516" mass="57923">MCWLWVTPSIAQVTAFKQAVAEAASTDSDIAAFYRSNDFEPLWTGKSSEHQTRRVELIRALSAADIHGLSPARYNVAALLQQMEAARTTRDLGLVEIELSKTFLQYARDVQSGTLVPSRIDSGLVRQVPYRDRTAHMTNFARSSPREFLKALPPQSAQYRALMKEKLRLEGVMENGGWGPTVSAGSLKPGQGGAPVVALRNRLIAMGYMSRSASQSYDTQIEKAVRLFQQAHGLTADGVAGKGTMSEINVSVQQRLKSVIVAMERERWINMELGPRHVLVNQTDFTAKIVDNGKVTFQTRSVIGKNTSDRRSPEFSDEMEFMVVNPSWYVPRSIVTKEYLPKLRNNPNAVGHIEITDSRGRRVNRANANFSQYTARNFPYAMRQPPSSRNALGLVKFMFPNRYNIYLHDTPSKSLFDREVRAFSHGCIRLADPFDFAYALLARQSDDPKGKFQRILKSGRETKVMLDMPVPVHIIYRTAVIDPKGKAEYRRDVYGRDAKIWKALENAGVTLGAVQG</sequence>
<evidence type="ECO:0000313" key="9">
    <source>
        <dbReference type="EMBL" id="MDU9003287.1"/>
    </source>
</evidence>
<dbReference type="Pfam" id="PF20142">
    <property type="entry name" value="Scaffold"/>
    <property type="match status" value="1"/>
</dbReference>
<reference evidence="10" key="1">
    <citation type="submission" date="2023-05" db="EMBL/GenBank/DDBJ databases">
        <title>Sedimentitalea sp. nov. JM2-8.</title>
        <authorList>
            <person name="Huang J."/>
        </authorList>
    </citation>
    <scope>NUCLEOTIDE SEQUENCE [LARGE SCALE GENOMIC DNA]</scope>
    <source>
        <strain evidence="10">KHS03</strain>
    </source>
</reference>
<feature type="domain" description="L,D-TPase catalytic" evidence="8">
    <location>
        <begin position="276"/>
        <end position="456"/>
    </location>
</feature>
<keyword evidence="10" id="KW-1185">Reference proteome</keyword>
<dbReference type="InterPro" id="IPR005490">
    <property type="entry name" value="LD_TPept_cat_dom"/>
</dbReference>
<accession>A0ABU3VAV1</accession>
<evidence type="ECO:0000256" key="3">
    <source>
        <dbReference type="ARBA" id="ARBA00022679"/>
    </source>
</evidence>
<dbReference type="InterPro" id="IPR036366">
    <property type="entry name" value="PGBDSf"/>
</dbReference>
<dbReference type="InterPro" id="IPR052905">
    <property type="entry name" value="LD-transpeptidase_YkuD-like"/>
</dbReference>
<evidence type="ECO:0000256" key="1">
    <source>
        <dbReference type="ARBA" id="ARBA00004752"/>
    </source>
</evidence>
<gene>
    <name evidence="9" type="ORF">QO231_05400</name>
</gene>
<keyword evidence="6 7" id="KW-0961">Cell wall biogenesis/degradation</keyword>
<evidence type="ECO:0000256" key="2">
    <source>
        <dbReference type="ARBA" id="ARBA00005992"/>
    </source>
</evidence>
<dbReference type="CDD" id="cd16913">
    <property type="entry name" value="YkuD_like"/>
    <property type="match status" value="1"/>
</dbReference>
<evidence type="ECO:0000256" key="5">
    <source>
        <dbReference type="ARBA" id="ARBA00022984"/>
    </source>
</evidence>
<feature type="active site" description="Nucleophile" evidence="7">
    <location>
        <position position="427"/>
    </location>
</feature>
<comment type="caution">
    <text evidence="9">The sequence shown here is derived from an EMBL/GenBank/DDBJ whole genome shotgun (WGS) entry which is preliminary data.</text>
</comment>
<dbReference type="Gene3D" id="2.40.440.10">
    <property type="entry name" value="L,D-transpeptidase catalytic domain-like"/>
    <property type="match status" value="1"/>
</dbReference>
<dbReference type="Gene3D" id="1.10.101.10">
    <property type="entry name" value="PGBD-like superfamily/PGBD"/>
    <property type="match status" value="1"/>
</dbReference>
<dbReference type="InterPro" id="IPR036365">
    <property type="entry name" value="PGBD-like_sf"/>
</dbReference>
<comment type="pathway">
    <text evidence="1 7">Cell wall biogenesis; peptidoglycan biosynthesis.</text>
</comment>
<evidence type="ECO:0000256" key="6">
    <source>
        <dbReference type="ARBA" id="ARBA00023316"/>
    </source>
</evidence>
<dbReference type="InterPro" id="IPR038063">
    <property type="entry name" value="Transpep_catalytic_dom"/>
</dbReference>
<feature type="active site" description="Proton donor/acceptor" evidence="7">
    <location>
        <position position="408"/>
    </location>
</feature>
<dbReference type="InterPro" id="IPR002477">
    <property type="entry name" value="Peptidoglycan-bd-like"/>
</dbReference>
<keyword evidence="5 7" id="KW-0573">Peptidoglycan synthesis</keyword>
<dbReference type="InterPro" id="IPR045380">
    <property type="entry name" value="LD_TPept_scaffold_dom"/>
</dbReference>
<keyword evidence="4 7" id="KW-0133">Cell shape</keyword>
<comment type="similarity">
    <text evidence="2">Belongs to the YkuD family.</text>
</comment>
<dbReference type="SUPFAM" id="SSF141523">
    <property type="entry name" value="L,D-transpeptidase catalytic domain-like"/>
    <property type="match status" value="1"/>
</dbReference>
<name>A0ABU3VAV1_9RHOB</name>
<dbReference type="Proteomes" id="UP001255416">
    <property type="component" value="Unassembled WGS sequence"/>
</dbReference>
<dbReference type="Pfam" id="PF03734">
    <property type="entry name" value="YkuD"/>
    <property type="match status" value="1"/>
</dbReference>
<protein>
    <submittedName>
        <fullName evidence="9">L,D-transpeptidase family protein</fullName>
    </submittedName>
</protein>
<dbReference type="Pfam" id="PF01471">
    <property type="entry name" value="PG_binding_1"/>
    <property type="match status" value="1"/>
</dbReference>
<keyword evidence="3" id="KW-0808">Transferase</keyword>
<evidence type="ECO:0000256" key="4">
    <source>
        <dbReference type="ARBA" id="ARBA00022960"/>
    </source>
</evidence>
<proteinExistence type="inferred from homology"/>
<evidence type="ECO:0000313" key="10">
    <source>
        <dbReference type="Proteomes" id="UP001255416"/>
    </source>
</evidence>